<evidence type="ECO:0000313" key="2">
    <source>
        <dbReference type="Proteomes" id="UP001153331"/>
    </source>
</evidence>
<protein>
    <submittedName>
        <fullName evidence="1">Uncharacterized protein</fullName>
    </submittedName>
</protein>
<comment type="caution">
    <text evidence="1">The sequence shown here is derived from an EMBL/GenBank/DDBJ whole genome shotgun (WGS) entry which is preliminary data.</text>
</comment>
<evidence type="ECO:0000313" key="1">
    <source>
        <dbReference type="EMBL" id="KAJ8106704.1"/>
    </source>
</evidence>
<accession>A0ACC2HUU4</accession>
<reference evidence="1" key="1">
    <citation type="submission" date="2022-11" db="EMBL/GenBank/DDBJ databases">
        <title>Genome Sequence of Boeremia exigua.</title>
        <authorList>
            <person name="Buettner E."/>
        </authorList>
    </citation>
    <scope>NUCLEOTIDE SEQUENCE</scope>
    <source>
        <strain evidence="1">CU02</strain>
    </source>
</reference>
<dbReference type="EMBL" id="JAPHNI010001095">
    <property type="protein sequence ID" value="KAJ8106704.1"/>
    <property type="molecule type" value="Genomic_DNA"/>
</dbReference>
<gene>
    <name evidence="1" type="ORF">OPT61_g9364</name>
</gene>
<proteinExistence type="predicted"/>
<name>A0ACC2HUU4_9PLEO</name>
<organism evidence="1 2">
    <name type="scientific">Boeremia exigua</name>
    <dbReference type="NCBI Taxonomy" id="749465"/>
    <lineage>
        <taxon>Eukaryota</taxon>
        <taxon>Fungi</taxon>
        <taxon>Dikarya</taxon>
        <taxon>Ascomycota</taxon>
        <taxon>Pezizomycotina</taxon>
        <taxon>Dothideomycetes</taxon>
        <taxon>Pleosporomycetidae</taxon>
        <taxon>Pleosporales</taxon>
        <taxon>Pleosporineae</taxon>
        <taxon>Didymellaceae</taxon>
        <taxon>Boeremia</taxon>
    </lineage>
</organism>
<dbReference type="Proteomes" id="UP001153331">
    <property type="component" value="Unassembled WGS sequence"/>
</dbReference>
<sequence>MVIAEGIVAGALGGEGVGGREGRLERDGRQLDVLGLRKLGVDVDLLALLVAPLHPEQQRDTRDENGAAGSQVEPVADAEVRCVGGEETPCRDQAADVAKHDDCADGGGARRVGDDVGRALRVAERAEGEGAGRDDEGRSVAHLRHRAGQEHNVADHHEGRAHDDEDHAAVEAPAEEGEEEREESAHDVRRDSAELLVHDGGAWVDGSYDGRREEGKTLHGDVVQEEDERCGQDDGVEDTAERLLPVELVENLVLSNALRLDTRDSQILLLLSQPPRSLGSIGQGDEGDEGEEAGDDALDGEDHPPAGERAKRVECEDSRGQETTERAGQRRHDNVQRETERQLRASVPSRHVVCNTRQHSRLENAQHESHAADVVDVLDERGSNGGDTEAERDEGDEPSRTHPLAADITGNLANVSPVEHECCVSWVSQTTVTNCQKPEPPPQQFNGCTDLEDDVADVEDGEDLVVVVALQPQVLLQAGQTRITNVGAIDETEKIQQRDCGDNVEIDLQPQPGLGLGVECEQRVAIAGDVSAAQLQSRQRASYISVAV</sequence>
<keyword evidence="2" id="KW-1185">Reference proteome</keyword>